<dbReference type="OrthoDB" id="1239135at2"/>
<dbReference type="AlphaFoldDB" id="A0A238ZNE3"/>
<evidence type="ECO:0000313" key="2">
    <source>
        <dbReference type="EMBL" id="SNR84976.1"/>
    </source>
</evidence>
<protein>
    <submittedName>
        <fullName evidence="2">Uncharacterized protein</fullName>
    </submittedName>
</protein>
<proteinExistence type="predicted"/>
<evidence type="ECO:0000313" key="3">
    <source>
        <dbReference type="Proteomes" id="UP000198379"/>
    </source>
</evidence>
<dbReference type="Proteomes" id="UP000198379">
    <property type="component" value="Unassembled WGS sequence"/>
</dbReference>
<feature type="transmembrane region" description="Helical" evidence="1">
    <location>
        <begin position="129"/>
        <end position="146"/>
    </location>
</feature>
<keyword evidence="1" id="KW-0472">Membrane</keyword>
<accession>A0A238ZNE3</accession>
<dbReference type="RefSeq" id="WP_089371706.1">
    <property type="nucleotide sequence ID" value="NZ_BMEP01000001.1"/>
</dbReference>
<dbReference type="EMBL" id="FZNY01000003">
    <property type="protein sequence ID" value="SNR84976.1"/>
    <property type="molecule type" value="Genomic_DNA"/>
</dbReference>
<keyword evidence="1" id="KW-0812">Transmembrane</keyword>
<name>A0A238ZNE3_9FLAO</name>
<keyword evidence="1" id="KW-1133">Transmembrane helix</keyword>
<sequence length="244" mass="29259">MGRDTWFYKLDKIKAREVLLPDLKDPHKLPITFKKFCYDRKWISSKGYEESIKVISEDINQINPINLFRIIQYVGLTIKPLEKQSTLDKYGIHEILYLGRDNAYAFMYHFSDLIIAQRIDDNYNIKQELFMIFVNYIIILTLEFVVMTHDIDDKIKPYIIEANRLKKLIKKEPYIQRALTEVVPDIYKQWIDYENSTDPDKYNSIEFPYDYWICELAYGFLIHFIEIKNSIKKENTNIIIIDSI</sequence>
<reference evidence="2 3" key="1">
    <citation type="submission" date="2017-06" db="EMBL/GenBank/DDBJ databases">
        <authorList>
            <person name="Kim H.J."/>
            <person name="Triplett B.A."/>
        </authorList>
    </citation>
    <scope>NUCLEOTIDE SEQUENCE [LARGE SCALE GENOMIC DNA]</scope>
    <source>
        <strain evidence="2 3">DSM 25597</strain>
    </source>
</reference>
<gene>
    <name evidence="2" type="ORF">SAMN06265376_103392</name>
</gene>
<organism evidence="2 3">
    <name type="scientific">Dokdonia pacifica</name>
    <dbReference type="NCBI Taxonomy" id="1627892"/>
    <lineage>
        <taxon>Bacteria</taxon>
        <taxon>Pseudomonadati</taxon>
        <taxon>Bacteroidota</taxon>
        <taxon>Flavobacteriia</taxon>
        <taxon>Flavobacteriales</taxon>
        <taxon>Flavobacteriaceae</taxon>
        <taxon>Dokdonia</taxon>
    </lineage>
</organism>
<evidence type="ECO:0000256" key="1">
    <source>
        <dbReference type="SAM" id="Phobius"/>
    </source>
</evidence>
<keyword evidence="3" id="KW-1185">Reference proteome</keyword>